<dbReference type="Proteomes" id="UP000054018">
    <property type="component" value="Unassembled WGS sequence"/>
</dbReference>
<gene>
    <name evidence="1" type="ORF">PISMIDRAFT_116189</name>
</gene>
<sequence length="207" mass="24026">MQNRYAQRIWEQVSLLTGQVGPEVKVMNLPKPGKYGGQDDLDKFNDWLGQILKYFHTFKVTGPDHDEDHVLYTGLYLEGLASQWYDQEVDSPNRQVQHWTFKELISDKYDQTRFEYDKGALAYYNNLKCRVHRMVQPPDDYSFRRKFLQGLPHSIIKSIFEACGISAEHSTIKEILKEVRHMETVQKVANTHMRTSHTGSGGKTSQG</sequence>
<evidence type="ECO:0000313" key="2">
    <source>
        <dbReference type="Proteomes" id="UP000054018"/>
    </source>
</evidence>
<protein>
    <submittedName>
        <fullName evidence="1">Uncharacterized protein</fullName>
    </submittedName>
</protein>
<dbReference type="STRING" id="765257.A0A0C9YLZ9"/>
<accession>A0A0C9YLZ9</accession>
<reference evidence="1 2" key="1">
    <citation type="submission" date="2014-04" db="EMBL/GenBank/DDBJ databases">
        <authorList>
            <consortium name="DOE Joint Genome Institute"/>
            <person name="Kuo A."/>
            <person name="Kohler A."/>
            <person name="Costa M.D."/>
            <person name="Nagy L.G."/>
            <person name="Floudas D."/>
            <person name="Copeland A."/>
            <person name="Barry K.W."/>
            <person name="Cichocki N."/>
            <person name="Veneault-Fourrey C."/>
            <person name="LaButti K."/>
            <person name="Lindquist E.A."/>
            <person name="Lipzen A."/>
            <person name="Lundell T."/>
            <person name="Morin E."/>
            <person name="Murat C."/>
            <person name="Sun H."/>
            <person name="Tunlid A."/>
            <person name="Henrissat B."/>
            <person name="Grigoriev I.V."/>
            <person name="Hibbett D.S."/>
            <person name="Martin F."/>
            <person name="Nordberg H.P."/>
            <person name="Cantor M.N."/>
            <person name="Hua S.X."/>
        </authorList>
    </citation>
    <scope>NUCLEOTIDE SEQUENCE [LARGE SCALE GENOMIC DNA]</scope>
    <source>
        <strain evidence="1 2">441</strain>
    </source>
</reference>
<dbReference type="HOGENOM" id="CLU_105139_0_0_1"/>
<dbReference type="AlphaFoldDB" id="A0A0C9YLZ9"/>
<evidence type="ECO:0000313" key="1">
    <source>
        <dbReference type="EMBL" id="KIK14909.1"/>
    </source>
</evidence>
<proteinExistence type="predicted"/>
<reference evidence="2" key="2">
    <citation type="submission" date="2015-01" db="EMBL/GenBank/DDBJ databases">
        <title>Evolutionary Origins and Diversification of the Mycorrhizal Mutualists.</title>
        <authorList>
            <consortium name="DOE Joint Genome Institute"/>
            <consortium name="Mycorrhizal Genomics Consortium"/>
            <person name="Kohler A."/>
            <person name="Kuo A."/>
            <person name="Nagy L.G."/>
            <person name="Floudas D."/>
            <person name="Copeland A."/>
            <person name="Barry K.W."/>
            <person name="Cichocki N."/>
            <person name="Veneault-Fourrey C."/>
            <person name="LaButti K."/>
            <person name="Lindquist E.A."/>
            <person name="Lipzen A."/>
            <person name="Lundell T."/>
            <person name="Morin E."/>
            <person name="Murat C."/>
            <person name="Riley R."/>
            <person name="Ohm R."/>
            <person name="Sun H."/>
            <person name="Tunlid A."/>
            <person name="Henrissat B."/>
            <person name="Grigoriev I.V."/>
            <person name="Hibbett D.S."/>
            <person name="Martin F."/>
        </authorList>
    </citation>
    <scope>NUCLEOTIDE SEQUENCE [LARGE SCALE GENOMIC DNA]</scope>
    <source>
        <strain evidence="2">441</strain>
    </source>
</reference>
<dbReference type="OrthoDB" id="3269984at2759"/>
<organism evidence="1 2">
    <name type="scientific">Pisolithus microcarpus 441</name>
    <dbReference type="NCBI Taxonomy" id="765257"/>
    <lineage>
        <taxon>Eukaryota</taxon>
        <taxon>Fungi</taxon>
        <taxon>Dikarya</taxon>
        <taxon>Basidiomycota</taxon>
        <taxon>Agaricomycotina</taxon>
        <taxon>Agaricomycetes</taxon>
        <taxon>Agaricomycetidae</taxon>
        <taxon>Boletales</taxon>
        <taxon>Sclerodermatineae</taxon>
        <taxon>Pisolithaceae</taxon>
        <taxon>Pisolithus</taxon>
    </lineage>
</organism>
<dbReference type="EMBL" id="KN833916">
    <property type="protein sequence ID" value="KIK14909.1"/>
    <property type="molecule type" value="Genomic_DNA"/>
</dbReference>
<keyword evidence="2" id="KW-1185">Reference proteome</keyword>
<name>A0A0C9YLZ9_9AGAM</name>